<dbReference type="PROSITE" id="PS50075">
    <property type="entry name" value="CARRIER"/>
    <property type="match status" value="1"/>
</dbReference>
<dbReference type="EMBL" id="JAAGMK010001028">
    <property type="protein sequence ID" value="NEB89611.1"/>
    <property type="molecule type" value="Genomic_DNA"/>
</dbReference>
<dbReference type="InterPro" id="IPR036736">
    <property type="entry name" value="ACP-like_sf"/>
</dbReference>
<gene>
    <name evidence="2" type="ORF">G3I43_36475</name>
    <name evidence="3" type="ORF">G3I58_12125</name>
</gene>
<sequence>MLDREDLRETLARAMDVEPSAVTDDADFVRHLKVDSLLALEIVIVLEKKYGVKLHESEFGQLTCLRGTYDLLSAKLS</sequence>
<dbReference type="InterPro" id="IPR009081">
    <property type="entry name" value="PP-bd_ACP"/>
</dbReference>
<dbReference type="AlphaFoldDB" id="A0A6G3T359"/>
<feature type="domain" description="Carrier" evidence="1">
    <location>
        <begin position="1"/>
        <end position="76"/>
    </location>
</feature>
<organism evidence="2">
    <name type="scientific">Streptomyces anulatus</name>
    <name type="common">Streptomyces chrysomallus</name>
    <dbReference type="NCBI Taxonomy" id="1892"/>
    <lineage>
        <taxon>Bacteria</taxon>
        <taxon>Bacillati</taxon>
        <taxon>Actinomycetota</taxon>
        <taxon>Actinomycetes</taxon>
        <taxon>Kitasatosporales</taxon>
        <taxon>Streptomycetaceae</taxon>
        <taxon>Streptomyces</taxon>
    </lineage>
</organism>
<comment type="caution">
    <text evidence="2">The sequence shown here is derived from an EMBL/GenBank/DDBJ whole genome shotgun (WGS) entry which is preliminary data.</text>
</comment>
<dbReference type="Gene3D" id="1.10.1200.10">
    <property type="entry name" value="ACP-like"/>
    <property type="match status" value="1"/>
</dbReference>
<dbReference type="SUPFAM" id="SSF47336">
    <property type="entry name" value="ACP-like"/>
    <property type="match status" value="1"/>
</dbReference>
<evidence type="ECO:0000259" key="1">
    <source>
        <dbReference type="PROSITE" id="PS50075"/>
    </source>
</evidence>
<accession>A0A6G3T359</accession>
<name>A0A6G3T359_STRAQ</name>
<dbReference type="EMBL" id="JAAGMS010000135">
    <property type="protein sequence ID" value="NEB98714.1"/>
    <property type="molecule type" value="Genomic_DNA"/>
</dbReference>
<evidence type="ECO:0000313" key="4">
    <source>
        <dbReference type="Proteomes" id="UP000470951"/>
    </source>
</evidence>
<dbReference type="Proteomes" id="UP000470951">
    <property type="component" value="Unassembled WGS sequence"/>
</dbReference>
<evidence type="ECO:0000313" key="3">
    <source>
        <dbReference type="EMBL" id="NEB98714.1"/>
    </source>
</evidence>
<protein>
    <submittedName>
        <fullName evidence="2">Acyl carrier protein</fullName>
    </submittedName>
</protein>
<dbReference type="Pfam" id="PF00550">
    <property type="entry name" value="PP-binding"/>
    <property type="match status" value="1"/>
</dbReference>
<reference evidence="2 4" key="1">
    <citation type="submission" date="2020-01" db="EMBL/GenBank/DDBJ databases">
        <title>Insect and environment-associated Actinomycetes.</title>
        <authorList>
            <person name="Currrie C."/>
            <person name="Chevrette M."/>
            <person name="Carlson C."/>
            <person name="Stubbendieck R."/>
            <person name="Wendt-Pienkowski E."/>
        </authorList>
    </citation>
    <scope>NUCLEOTIDE SEQUENCE</scope>
    <source>
        <strain evidence="2">SID505</strain>
        <strain evidence="3 4">SID7903</strain>
    </source>
</reference>
<proteinExistence type="predicted"/>
<evidence type="ECO:0000313" key="2">
    <source>
        <dbReference type="EMBL" id="NEB89611.1"/>
    </source>
</evidence>